<protein>
    <submittedName>
        <fullName evidence="1">Uncharacterized protein</fullName>
    </submittedName>
</protein>
<accession>A0ACD5VMN5</accession>
<name>A0ACD5VMN5_AVESA</name>
<reference evidence="1" key="2">
    <citation type="submission" date="2025-09" db="UniProtKB">
        <authorList>
            <consortium name="EnsemblPlants"/>
        </authorList>
    </citation>
    <scope>IDENTIFICATION</scope>
</reference>
<organism evidence="1 2">
    <name type="scientific">Avena sativa</name>
    <name type="common">Oat</name>
    <dbReference type="NCBI Taxonomy" id="4498"/>
    <lineage>
        <taxon>Eukaryota</taxon>
        <taxon>Viridiplantae</taxon>
        <taxon>Streptophyta</taxon>
        <taxon>Embryophyta</taxon>
        <taxon>Tracheophyta</taxon>
        <taxon>Spermatophyta</taxon>
        <taxon>Magnoliopsida</taxon>
        <taxon>Liliopsida</taxon>
        <taxon>Poales</taxon>
        <taxon>Poaceae</taxon>
        <taxon>BOP clade</taxon>
        <taxon>Pooideae</taxon>
        <taxon>Poodae</taxon>
        <taxon>Poeae</taxon>
        <taxon>Poeae Chloroplast Group 1 (Aveneae type)</taxon>
        <taxon>Aveninae</taxon>
        <taxon>Avena</taxon>
    </lineage>
</organism>
<sequence length="530" mass="56789">MTWSKSPAGSGGSAGGGTTAVDVDGSGDTGQARLNELGYKQELKRDMSLLSNFAFSFTIISVLTGVTTLYNTGLNYGGPVTMTFGWFVAGALTMTVGLSMAEICSSFPTSGGLYYWSARLSGNRWAPFASWITGWFNIVGQWAVTTSVDYSLAQLIQVIILLSTGGNNGGGYLASKYVVIAFHAAILLSHAGINSLPISWLSFFGQFAAAWNMLGVFVLMIAVPTVATERASAKFVFTHFNTDNSAGIHSNLYIFVLGLLMSQYTLTGYDASAHMTEETKNADRNGPIGIISAIGISIVVGWGYILGITFAVKDIPYLLSPDNDAGGYAIAQVFYQAFKSRYGSGVGGIVCLGIIAVAIYFCGMSSVTSNSRMAYAFSRDGAMPLSSVWHKVNKHEVPINAVWLSAFISLCMALPSLGSLVAFQAMVSIATIGLYIAYALPIFFRVTLARKYFVPGPFNLGRYGVVVGWVAVLWVVTITVLFSLPVTYPVTKDTLNYTPVAVGGLFILVLTSWIFSARHWFKGPVTNLGR</sequence>
<dbReference type="Proteomes" id="UP001732700">
    <property type="component" value="Chromosome 3C"/>
</dbReference>
<reference evidence="1" key="1">
    <citation type="submission" date="2021-05" db="EMBL/GenBank/DDBJ databases">
        <authorList>
            <person name="Scholz U."/>
            <person name="Mascher M."/>
            <person name="Fiebig A."/>
        </authorList>
    </citation>
    <scope>NUCLEOTIDE SEQUENCE [LARGE SCALE GENOMIC DNA]</scope>
</reference>
<proteinExistence type="predicted"/>
<keyword evidence="2" id="KW-1185">Reference proteome</keyword>
<dbReference type="EnsemblPlants" id="AVESA.00010b.r2.3CG0472870.1">
    <property type="protein sequence ID" value="AVESA.00010b.r2.3CG0472870.1.CDS"/>
    <property type="gene ID" value="AVESA.00010b.r2.3CG0472870"/>
</dbReference>
<evidence type="ECO:0000313" key="1">
    <source>
        <dbReference type="EnsemblPlants" id="AVESA.00010b.r2.3CG0472870.1.CDS"/>
    </source>
</evidence>
<evidence type="ECO:0000313" key="2">
    <source>
        <dbReference type="Proteomes" id="UP001732700"/>
    </source>
</evidence>